<dbReference type="AlphaFoldDB" id="A0A8T1VB15"/>
<proteinExistence type="predicted"/>
<dbReference type="Proteomes" id="UP000694044">
    <property type="component" value="Unassembled WGS sequence"/>
</dbReference>
<comment type="caution">
    <text evidence="1">The sequence shown here is derived from an EMBL/GenBank/DDBJ whole genome shotgun (WGS) entry which is preliminary data.</text>
</comment>
<dbReference type="OrthoDB" id="5853397at2759"/>
<organism evidence="1 2">
    <name type="scientific">Phytophthora pseudosyringae</name>
    <dbReference type="NCBI Taxonomy" id="221518"/>
    <lineage>
        <taxon>Eukaryota</taxon>
        <taxon>Sar</taxon>
        <taxon>Stramenopiles</taxon>
        <taxon>Oomycota</taxon>
        <taxon>Peronosporomycetes</taxon>
        <taxon>Peronosporales</taxon>
        <taxon>Peronosporaceae</taxon>
        <taxon>Phytophthora</taxon>
    </lineage>
</organism>
<evidence type="ECO:0000313" key="1">
    <source>
        <dbReference type="EMBL" id="KAG7378215.1"/>
    </source>
</evidence>
<sequence>MMAVLAVTTSSVHAPTALATNGNTLPRRRQEALCALPFLARGEIAYFSKYVDDEVRIDRSNLLVYKKAEPICPDGFDEYTSKDETEVVTVSTERVRFCEGEPRVQDGHGIFECDIAIINLER</sequence>
<reference evidence="1" key="1">
    <citation type="submission" date="2021-02" db="EMBL/GenBank/DDBJ databases">
        <authorList>
            <person name="Palmer J.M."/>
        </authorList>
    </citation>
    <scope>NUCLEOTIDE SEQUENCE</scope>
    <source>
        <strain evidence="1">SCRP734</strain>
    </source>
</reference>
<evidence type="ECO:0000313" key="2">
    <source>
        <dbReference type="Proteomes" id="UP000694044"/>
    </source>
</evidence>
<protein>
    <submittedName>
        <fullName evidence="1">Uncharacterized protein</fullName>
    </submittedName>
</protein>
<accession>A0A8T1VB15</accession>
<name>A0A8T1VB15_9STRA</name>
<dbReference type="EMBL" id="JAGDFM010000443">
    <property type="protein sequence ID" value="KAG7378215.1"/>
    <property type="molecule type" value="Genomic_DNA"/>
</dbReference>
<keyword evidence="2" id="KW-1185">Reference proteome</keyword>
<gene>
    <name evidence="1" type="ORF">PHYPSEUDO_010410</name>
</gene>